<organism evidence="2 3">
    <name type="scientific">Acanthamoeba castellanii (strain ATCC 30010 / Neff)</name>
    <dbReference type="NCBI Taxonomy" id="1257118"/>
    <lineage>
        <taxon>Eukaryota</taxon>
        <taxon>Amoebozoa</taxon>
        <taxon>Discosea</taxon>
        <taxon>Longamoebia</taxon>
        <taxon>Centramoebida</taxon>
        <taxon>Acanthamoebidae</taxon>
        <taxon>Acanthamoeba</taxon>
    </lineage>
</organism>
<dbReference type="Proteomes" id="UP000011083">
    <property type="component" value="Unassembled WGS sequence"/>
</dbReference>
<protein>
    <submittedName>
        <fullName evidence="2">Fbox domain containing protein</fullName>
    </submittedName>
</protein>
<gene>
    <name evidence="2" type="ORF">ACA1_027730</name>
</gene>
<dbReference type="InterPro" id="IPR036047">
    <property type="entry name" value="F-box-like_dom_sf"/>
</dbReference>
<feature type="compositionally biased region" description="Basic and acidic residues" evidence="1">
    <location>
        <begin position="80"/>
        <end position="105"/>
    </location>
</feature>
<dbReference type="RefSeq" id="XP_004357705.1">
    <property type="nucleotide sequence ID" value="XM_004357648.1"/>
</dbReference>
<evidence type="ECO:0000313" key="3">
    <source>
        <dbReference type="Proteomes" id="UP000011083"/>
    </source>
</evidence>
<evidence type="ECO:0000313" key="2">
    <source>
        <dbReference type="EMBL" id="ELR25596.1"/>
    </source>
</evidence>
<sequence>MEVCPPPVRVHGASPGDGAAQVVTALYGGWRVTLSGADTSAGDGGAGLFVNVEWVALPIEKLFFRPPIRPLAIGGATKRKREDDLRLGHDDAREQRPHKASRPADDDASWCDLHQVNHSLVDDCDHSSASGGRRGDKSRLTFDNLPTEVQCEIFLRLPMHEWREMAYDETLWHSLHSLCFGGPKTKPEATWRKECGIILRQLQRRKKGCEEHLEAERSNFKRIEFLWAIKR</sequence>
<dbReference type="VEuPathDB" id="AmoebaDB:ACA1_027730"/>
<feature type="region of interest" description="Disordered" evidence="1">
    <location>
        <begin position="79"/>
        <end position="107"/>
    </location>
</feature>
<keyword evidence="3" id="KW-1185">Reference proteome</keyword>
<dbReference type="KEGG" id="acan:ACA1_027730"/>
<feature type="non-terminal residue" evidence="2">
    <location>
        <position position="1"/>
    </location>
</feature>
<dbReference type="GeneID" id="14926672"/>
<name>L8HMK4_ACACF</name>
<accession>L8HMK4</accession>
<reference evidence="2 3" key="1">
    <citation type="journal article" date="2013" name="Genome Biol.">
        <title>Genome of Acanthamoeba castellanii highlights extensive lateral gene transfer and early evolution of tyrosine kinase signaling.</title>
        <authorList>
            <person name="Clarke M."/>
            <person name="Lohan A.J."/>
            <person name="Liu B."/>
            <person name="Lagkouvardos I."/>
            <person name="Roy S."/>
            <person name="Zafar N."/>
            <person name="Bertelli C."/>
            <person name="Schilde C."/>
            <person name="Kianianmomeni A."/>
            <person name="Burglin T.R."/>
            <person name="Frech C."/>
            <person name="Turcotte B."/>
            <person name="Kopec K.O."/>
            <person name="Synnott J.M."/>
            <person name="Choo C."/>
            <person name="Paponov I."/>
            <person name="Finkler A."/>
            <person name="Soon Heng Tan C."/>
            <person name="Hutchins A.P."/>
            <person name="Weinmeier T."/>
            <person name="Rattei T."/>
            <person name="Chu J.S."/>
            <person name="Gimenez G."/>
            <person name="Irimia M."/>
            <person name="Rigden D.J."/>
            <person name="Fitzpatrick D.A."/>
            <person name="Lorenzo-Morales J."/>
            <person name="Bateman A."/>
            <person name="Chiu C.H."/>
            <person name="Tang P."/>
            <person name="Hegemann P."/>
            <person name="Fromm H."/>
            <person name="Raoult D."/>
            <person name="Greub G."/>
            <person name="Miranda-Saavedra D."/>
            <person name="Chen N."/>
            <person name="Nash P."/>
            <person name="Ginger M.L."/>
            <person name="Horn M."/>
            <person name="Schaap P."/>
            <person name="Caler L."/>
            <person name="Loftus B."/>
        </authorList>
    </citation>
    <scope>NUCLEOTIDE SEQUENCE [LARGE SCALE GENOMIC DNA]</scope>
    <source>
        <strain evidence="2 3">Neff</strain>
    </source>
</reference>
<dbReference type="SUPFAM" id="SSF81383">
    <property type="entry name" value="F-box domain"/>
    <property type="match status" value="1"/>
</dbReference>
<evidence type="ECO:0000256" key="1">
    <source>
        <dbReference type="SAM" id="MobiDB-lite"/>
    </source>
</evidence>
<dbReference type="AlphaFoldDB" id="L8HMK4"/>
<proteinExistence type="predicted"/>
<dbReference type="EMBL" id="KB007801">
    <property type="protein sequence ID" value="ELR25596.1"/>
    <property type="molecule type" value="Genomic_DNA"/>
</dbReference>